<feature type="compositionally biased region" description="Basic residues" evidence="1">
    <location>
        <begin position="241"/>
        <end position="254"/>
    </location>
</feature>
<evidence type="ECO:0000256" key="1">
    <source>
        <dbReference type="SAM" id="MobiDB-lite"/>
    </source>
</evidence>
<dbReference type="EnsemblMetazoa" id="tetur09g00360.1">
    <property type="protein sequence ID" value="tetur09g00360.1"/>
    <property type="gene ID" value="tetur09g00360"/>
</dbReference>
<keyword evidence="2" id="KW-0472">Membrane</keyword>
<keyword evidence="4" id="KW-1185">Reference proteome</keyword>
<evidence type="ECO:0000256" key="2">
    <source>
        <dbReference type="SAM" id="Phobius"/>
    </source>
</evidence>
<evidence type="ECO:0000313" key="4">
    <source>
        <dbReference type="Proteomes" id="UP000015104"/>
    </source>
</evidence>
<feature type="region of interest" description="Disordered" evidence="1">
    <location>
        <begin position="205"/>
        <end position="254"/>
    </location>
</feature>
<feature type="compositionally biased region" description="Low complexity" evidence="1">
    <location>
        <begin position="205"/>
        <end position="221"/>
    </location>
</feature>
<dbReference type="HOGENOM" id="CLU_112596_2_1_1"/>
<organism evidence="3 4">
    <name type="scientific">Tetranychus urticae</name>
    <name type="common">Two-spotted spider mite</name>
    <dbReference type="NCBI Taxonomy" id="32264"/>
    <lineage>
        <taxon>Eukaryota</taxon>
        <taxon>Metazoa</taxon>
        <taxon>Ecdysozoa</taxon>
        <taxon>Arthropoda</taxon>
        <taxon>Chelicerata</taxon>
        <taxon>Arachnida</taxon>
        <taxon>Acari</taxon>
        <taxon>Acariformes</taxon>
        <taxon>Trombidiformes</taxon>
        <taxon>Prostigmata</taxon>
        <taxon>Eleutherengona</taxon>
        <taxon>Raphignathae</taxon>
        <taxon>Tetranychoidea</taxon>
        <taxon>Tetranychidae</taxon>
        <taxon>Tetranychus</taxon>
    </lineage>
</organism>
<name>T1KCT0_TETUR</name>
<protein>
    <submittedName>
        <fullName evidence="3">Uncharacterized protein</fullName>
    </submittedName>
</protein>
<accession>T1KCT0</accession>
<dbReference type="AlphaFoldDB" id="T1KCT0"/>
<reference evidence="4" key="1">
    <citation type="submission" date="2011-08" db="EMBL/GenBank/DDBJ databases">
        <authorList>
            <person name="Rombauts S."/>
        </authorList>
    </citation>
    <scope>NUCLEOTIDE SEQUENCE</scope>
    <source>
        <strain evidence="4">London</strain>
    </source>
</reference>
<sequence length="262" mass="29785">MYGSSIDCVWSNSICTNTTIIHQPKIKIESNSNNCFKIINISPSIFNSSLPRTLTIELDEPLLINKSQETLMIRAGPHNRCTNIKTNEAVIKCSLKLVESGEFNIVLNLVNDKYADVYRMSAASVDKVNISAPNATNTFAIVFILFASLLLSAFLFLAYNQWNKQRLDRLKIFAALKKATKHVEIQRSIKPFDLRILPKMNAQSRTESAKSMKSSSKLVKSLNQKPARTKHGKRQSDNFREKKKSKRRSQKIRKNLLLVKNL</sequence>
<proteinExistence type="predicted"/>
<reference evidence="3" key="2">
    <citation type="submission" date="2015-06" db="UniProtKB">
        <authorList>
            <consortium name="EnsemblMetazoa"/>
        </authorList>
    </citation>
    <scope>IDENTIFICATION</scope>
</reference>
<dbReference type="EMBL" id="CAEY01002021">
    <property type="status" value="NOT_ANNOTATED_CDS"/>
    <property type="molecule type" value="Genomic_DNA"/>
</dbReference>
<dbReference type="Proteomes" id="UP000015104">
    <property type="component" value="Unassembled WGS sequence"/>
</dbReference>
<keyword evidence="2" id="KW-0812">Transmembrane</keyword>
<evidence type="ECO:0000313" key="3">
    <source>
        <dbReference type="EnsemblMetazoa" id="tetur09g00360.1"/>
    </source>
</evidence>
<feature type="transmembrane region" description="Helical" evidence="2">
    <location>
        <begin position="139"/>
        <end position="159"/>
    </location>
</feature>
<keyword evidence="2" id="KW-1133">Transmembrane helix</keyword>